<reference evidence="1" key="1">
    <citation type="submission" date="2023-04" db="EMBL/GenBank/DDBJ databases">
        <title>Draft Genome sequencing of Naganishia species isolated from polar environments using Oxford Nanopore Technology.</title>
        <authorList>
            <person name="Leo P."/>
            <person name="Venkateswaran K."/>
        </authorList>
    </citation>
    <scope>NUCLEOTIDE SEQUENCE</scope>
    <source>
        <strain evidence="1">DBVPG 5303</strain>
    </source>
</reference>
<dbReference type="EMBL" id="JASBWV010000016">
    <property type="protein sequence ID" value="KAJ9121898.1"/>
    <property type="molecule type" value="Genomic_DNA"/>
</dbReference>
<evidence type="ECO:0000313" key="1">
    <source>
        <dbReference type="EMBL" id="KAJ9121898.1"/>
    </source>
</evidence>
<evidence type="ECO:0000313" key="2">
    <source>
        <dbReference type="Proteomes" id="UP001234202"/>
    </source>
</evidence>
<proteinExistence type="predicted"/>
<protein>
    <submittedName>
        <fullName evidence="1">Uncharacterized protein</fullName>
    </submittedName>
</protein>
<comment type="caution">
    <text evidence="1">The sequence shown here is derived from an EMBL/GenBank/DDBJ whole genome shotgun (WGS) entry which is preliminary data.</text>
</comment>
<accession>A0ACC2XCW8</accession>
<name>A0ACC2XCW8_9TREE</name>
<organism evidence="1 2">
    <name type="scientific">Naganishia onofrii</name>
    <dbReference type="NCBI Taxonomy" id="1851511"/>
    <lineage>
        <taxon>Eukaryota</taxon>
        <taxon>Fungi</taxon>
        <taxon>Dikarya</taxon>
        <taxon>Basidiomycota</taxon>
        <taxon>Agaricomycotina</taxon>
        <taxon>Tremellomycetes</taxon>
        <taxon>Filobasidiales</taxon>
        <taxon>Filobasidiaceae</taxon>
        <taxon>Naganishia</taxon>
    </lineage>
</organism>
<sequence length="1042" mass="111932">MSLALPQSRLRGGQEPRLSSLLPGITCSSCDAQIPVGHLGEHQCRRKGSGSLSNRGHQSRERPGVQPTQGGQRQYSSRSQQSSSSRSHHSQQSQQSGQSQSTQQSSNYTLSSAAGPSLAAARNATNLKIDLGAVSNYPGGKKQQEGEKQQQQQQGLQNEQRSGGDAGMAGVGRRGFAGLDYDATTTHYTTHTRNISTNTGITPLDTAGYSYCANAAASVSISISSPGSGPDGSLFTHSTTRHHPPGSFNSSTNEHLFSPTAVPQTASSDSEMPMTLFSKNSVYVHSDGASGGGGGGGGGGGAGVGGPQLDRRTSSTKGKGVSYPRPGVTPAEYTQRQQHLNRHTQATAVSSNQVASASSLNGKPTPDDAMQSYAQRQGLGLVGAAVGAGAGQRGPLKVVNITPRPESVVAFQKQHIGGAAAGGPSGAAGGEVVPKYTAAAEVVGSMVASGVKKARGFMNETTVTWASVKQDDGSKPEPQQRRESGGGGGGVEQAGQVQDGSRWNVLRTALKRGMSSTDRGIEPPPPVVQVQIAPTPLPLKQRESVEKIYEQASGTATSSTTSGSASSAGKLEFFERYKKMAETTATANTIHPPALERSVSKTSGSSSASIEREMMEQPIIGHREPRNRTRAEVLESLHEEEPAGLALSPIESRLEEAYMNDVDPDFAWTQQRDQKHVAWMERERIVTSRKKDATARKDSSPQDRHAGRLQQSNSISSLDSTQAEKVKMGETNLLTPSTSIDRLAEVLHGRKANPEDEFKGRTTTWDEEMDPIEGLVDQPPPAPSFDASFYSMLSPNLSRATSDQFHRYQRESSASSLLAPSDSVSTPGLGGDKFKVDHSIVTPVREKPKPGSRTCQKCGQNLKGKRFIDRDGIMLCESDWKEMFLPKCRRCEKPIETSAVSSRDGQLKGKWHRACFSCYRCSQEFEGDSFYVHEDKPYCQMHYHEANGSLCASTQCGIPIEGACLLTANNQRYHPGHLTCDYGDEHRPCHDPMMDYYEIDTLKVCERHKDAALTDTIKRSRKGRSEGVTAKAEKRRTRLIGG</sequence>
<gene>
    <name evidence="1" type="ORF">QFC24_004480</name>
</gene>
<dbReference type="Proteomes" id="UP001234202">
    <property type="component" value="Unassembled WGS sequence"/>
</dbReference>
<keyword evidence="2" id="KW-1185">Reference proteome</keyword>